<evidence type="ECO:0000313" key="2">
    <source>
        <dbReference type="EnsemblPlants" id="KQJ84743"/>
    </source>
</evidence>
<sequence>MDLHSLLFIVAKYGSIRRFSCVNAGRLLDVFYIMDHRLPRLVVYLASLGLTYRIWHNWHNCIISSHQKRGRRENPTLSSSIGSEWIFQCGSLRAVQFWTRAIGVVNTVLQWRVLCLGVFILLAL</sequence>
<protein>
    <submittedName>
        <fullName evidence="1 2">Uncharacterized protein</fullName>
    </submittedName>
</protein>
<evidence type="ECO:0000313" key="1">
    <source>
        <dbReference type="EMBL" id="KQJ84743.1"/>
    </source>
</evidence>
<reference evidence="1" key="2">
    <citation type="submission" date="2017-06" db="EMBL/GenBank/DDBJ databases">
        <title>WGS assembly of Brachypodium distachyon.</title>
        <authorList>
            <consortium name="The International Brachypodium Initiative"/>
            <person name="Lucas S."/>
            <person name="Harmon-Smith M."/>
            <person name="Lail K."/>
            <person name="Tice H."/>
            <person name="Grimwood J."/>
            <person name="Bruce D."/>
            <person name="Barry K."/>
            <person name="Shu S."/>
            <person name="Lindquist E."/>
            <person name="Wang M."/>
            <person name="Pitluck S."/>
            <person name="Vogel J.P."/>
            <person name="Garvin D.F."/>
            <person name="Mockler T.C."/>
            <person name="Schmutz J."/>
            <person name="Rokhsar D."/>
            <person name="Bevan M.W."/>
        </authorList>
    </citation>
    <scope>NUCLEOTIDE SEQUENCE</scope>
    <source>
        <strain evidence="1">Bd21</strain>
    </source>
</reference>
<dbReference type="Gramene" id="KQJ84743">
    <property type="protein sequence ID" value="KQJ84743"/>
    <property type="gene ID" value="BRADI_5g22532v3"/>
</dbReference>
<organism evidence="1">
    <name type="scientific">Brachypodium distachyon</name>
    <name type="common">Purple false brome</name>
    <name type="synonym">Trachynia distachya</name>
    <dbReference type="NCBI Taxonomy" id="15368"/>
    <lineage>
        <taxon>Eukaryota</taxon>
        <taxon>Viridiplantae</taxon>
        <taxon>Streptophyta</taxon>
        <taxon>Embryophyta</taxon>
        <taxon>Tracheophyta</taxon>
        <taxon>Spermatophyta</taxon>
        <taxon>Magnoliopsida</taxon>
        <taxon>Liliopsida</taxon>
        <taxon>Poales</taxon>
        <taxon>Poaceae</taxon>
        <taxon>BOP clade</taxon>
        <taxon>Pooideae</taxon>
        <taxon>Stipodae</taxon>
        <taxon>Brachypodieae</taxon>
        <taxon>Brachypodium</taxon>
    </lineage>
</organism>
<accession>A0A0Q3EA95</accession>
<dbReference type="EnsemblPlants" id="KQJ84743">
    <property type="protein sequence ID" value="KQJ84743"/>
    <property type="gene ID" value="BRADI_5g22532v3"/>
</dbReference>
<keyword evidence="3" id="KW-1185">Reference proteome</keyword>
<dbReference type="EMBL" id="CM000884">
    <property type="protein sequence ID" value="KQJ84743.1"/>
    <property type="molecule type" value="Genomic_DNA"/>
</dbReference>
<proteinExistence type="predicted"/>
<reference evidence="1 2" key="1">
    <citation type="journal article" date="2010" name="Nature">
        <title>Genome sequencing and analysis of the model grass Brachypodium distachyon.</title>
        <authorList>
            <consortium name="International Brachypodium Initiative"/>
        </authorList>
    </citation>
    <scope>NUCLEOTIDE SEQUENCE [LARGE SCALE GENOMIC DNA]</scope>
    <source>
        <strain evidence="1 2">Bd21</strain>
    </source>
</reference>
<evidence type="ECO:0000313" key="3">
    <source>
        <dbReference type="Proteomes" id="UP000008810"/>
    </source>
</evidence>
<dbReference type="InParanoid" id="A0A0Q3EA95"/>
<name>A0A0Q3EA95_BRADI</name>
<gene>
    <name evidence="1" type="ORF">BRADI_5g22532v3</name>
</gene>
<dbReference type="Proteomes" id="UP000008810">
    <property type="component" value="Chromosome 5"/>
</dbReference>
<reference evidence="2" key="3">
    <citation type="submission" date="2018-08" db="UniProtKB">
        <authorList>
            <consortium name="EnsemblPlants"/>
        </authorList>
    </citation>
    <scope>IDENTIFICATION</scope>
    <source>
        <strain evidence="2">cv. Bd21</strain>
    </source>
</reference>
<dbReference type="AlphaFoldDB" id="A0A0Q3EA95"/>